<accession>A0A941BHH6</accession>
<evidence type="ECO:0000313" key="1">
    <source>
        <dbReference type="EMBL" id="MBQ0933152.1"/>
    </source>
</evidence>
<dbReference type="EMBL" id="JAGQDD010000024">
    <property type="protein sequence ID" value="MBQ0933152.1"/>
    <property type="molecule type" value="Genomic_DNA"/>
</dbReference>
<dbReference type="RefSeq" id="WP_210856820.1">
    <property type="nucleotide sequence ID" value="NZ_JAGQDD010000024.1"/>
</dbReference>
<keyword evidence="2" id="KW-1185">Reference proteome</keyword>
<proteinExistence type="predicted"/>
<gene>
    <name evidence="1" type="ORF">KAK03_21995</name>
</gene>
<reference evidence="1 2" key="1">
    <citation type="submission" date="2021-04" db="EMBL/GenBank/DDBJ databases">
        <title>The genome sequence of Ideonella sp. 3Y2.</title>
        <authorList>
            <person name="Liu Y."/>
        </authorList>
    </citation>
    <scope>NUCLEOTIDE SEQUENCE [LARGE SCALE GENOMIC DNA]</scope>
    <source>
        <strain evidence="1 2">3Y2</strain>
    </source>
</reference>
<dbReference type="InterPro" id="IPR035093">
    <property type="entry name" value="RelE/ParE_toxin_dom_sf"/>
</dbReference>
<organism evidence="1 2">
    <name type="scientific">Ideonella alba</name>
    <dbReference type="NCBI Taxonomy" id="2824118"/>
    <lineage>
        <taxon>Bacteria</taxon>
        <taxon>Pseudomonadati</taxon>
        <taxon>Pseudomonadota</taxon>
        <taxon>Betaproteobacteria</taxon>
        <taxon>Burkholderiales</taxon>
        <taxon>Sphaerotilaceae</taxon>
        <taxon>Ideonella</taxon>
    </lineage>
</organism>
<evidence type="ECO:0008006" key="3">
    <source>
        <dbReference type="Google" id="ProtNLM"/>
    </source>
</evidence>
<dbReference type="Gene3D" id="3.30.2310.20">
    <property type="entry name" value="RelE-like"/>
    <property type="match status" value="1"/>
</dbReference>
<sequence length="59" mass="6246">MAKVELAPEVLDDFDRILDHLSASDAEHIAQGIGEIVDAVQILEHSPLIGRPVKGASGT</sequence>
<dbReference type="AlphaFoldDB" id="A0A941BHH6"/>
<dbReference type="Proteomes" id="UP000676246">
    <property type="component" value="Unassembled WGS sequence"/>
</dbReference>
<protein>
    <recommendedName>
        <fullName evidence="3">Type II toxin-antitoxin system RelE/ParE family toxin</fullName>
    </recommendedName>
</protein>
<name>A0A941BHH6_9BURK</name>
<evidence type="ECO:0000313" key="2">
    <source>
        <dbReference type="Proteomes" id="UP000676246"/>
    </source>
</evidence>
<comment type="caution">
    <text evidence="1">The sequence shown here is derived from an EMBL/GenBank/DDBJ whole genome shotgun (WGS) entry which is preliminary data.</text>
</comment>